<evidence type="ECO:0000313" key="2">
    <source>
        <dbReference type="EMBL" id="ETO74960.1"/>
    </source>
</evidence>
<proteinExistence type="predicted"/>
<comment type="caution">
    <text evidence="2">The sequence shown here is derived from an EMBL/GenBank/DDBJ whole genome shotgun (WGS) entry which is preliminary data.</text>
</comment>
<gene>
    <name evidence="2" type="ORF">F444_09387</name>
</gene>
<feature type="compositionally biased region" description="Basic and acidic residues" evidence="1">
    <location>
        <begin position="98"/>
        <end position="112"/>
    </location>
</feature>
<organism evidence="2 3">
    <name type="scientific">Phytophthora nicotianae P1976</name>
    <dbReference type="NCBI Taxonomy" id="1317066"/>
    <lineage>
        <taxon>Eukaryota</taxon>
        <taxon>Sar</taxon>
        <taxon>Stramenopiles</taxon>
        <taxon>Oomycota</taxon>
        <taxon>Peronosporomycetes</taxon>
        <taxon>Peronosporales</taxon>
        <taxon>Peronosporaceae</taxon>
        <taxon>Phytophthora</taxon>
    </lineage>
</organism>
<reference evidence="2 3" key="1">
    <citation type="submission" date="2013-11" db="EMBL/GenBank/DDBJ databases">
        <title>The Genome Sequence of Phytophthora parasitica P1976.</title>
        <authorList>
            <consortium name="The Broad Institute Genomics Platform"/>
            <person name="Russ C."/>
            <person name="Tyler B."/>
            <person name="Panabieres F."/>
            <person name="Shan W."/>
            <person name="Tripathy S."/>
            <person name="Grunwald N."/>
            <person name="Machado M."/>
            <person name="Johnson C.S."/>
            <person name="Walker B."/>
            <person name="Young S."/>
            <person name="Zeng Q."/>
            <person name="Gargeya S."/>
            <person name="Fitzgerald M."/>
            <person name="Haas B."/>
            <person name="Abouelleil A."/>
            <person name="Allen A.W."/>
            <person name="Alvarado L."/>
            <person name="Arachchi H.M."/>
            <person name="Berlin A.M."/>
            <person name="Chapman S.B."/>
            <person name="Gainer-Dewar J."/>
            <person name="Goldberg J."/>
            <person name="Griggs A."/>
            <person name="Gujja S."/>
            <person name="Hansen M."/>
            <person name="Howarth C."/>
            <person name="Imamovic A."/>
            <person name="Ireland A."/>
            <person name="Larimer J."/>
            <person name="McCowan C."/>
            <person name="Murphy C."/>
            <person name="Pearson M."/>
            <person name="Poon T.W."/>
            <person name="Priest M."/>
            <person name="Roberts A."/>
            <person name="Saif S."/>
            <person name="Shea T."/>
            <person name="Sisk P."/>
            <person name="Sykes S."/>
            <person name="Wortman J."/>
            <person name="Nusbaum C."/>
            <person name="Birren B."/>
        </authorList>
    </citation>
    <scope>NUCLEOTIDE SEQUENCE [LARGE SCALE GENOMIC DNA]</scope>
    <source>
        <strain evidence="2 3">P1976</strain>
    </source>
</reference>
<dbReference type="Proteomes" id="UP000028582">
    <property type="component" value="Unassembled WGS sequence"/>
</dbReference>
<dbReference type="AlphaFoldDB" id="A0A081A7U9"/>
<dbReference type="EMBL" id="ANJA01001733">
    <property type="protein sequence ID" value="ETO74961.1"/>
    <property type="molecule type" value="Genomic_DNA"/>
</dbReference>
<dbReference type="EMBL" id="ANJA01001733">
    <property type="protein sequence ID" value="ETO74960.1"/>
    <property type="molecule type" value="Genomic_DNA"/>
</dbReference>
<protein>
    <submittedName>
        <fullName evidence="2">Uncharacterized protein</fullName>
    </submittedName>
</protein>
<feature type="region of interest" description="Disordered" evidence="1">
    <location>
        <begin position="92"/>
        <end position="112"/>
    </location>
</feature>
<name>A0A081A7U9_PHYNI</name>
<evidence type="ECO:0000256" key="1">
    <source>
        <dbReference type="SAM" id="MobiDB-lite"/>
    </source>
</evidence>
<accession>A0A081A7U9</accession>
<evidence type="ECO:0000313" key="3">
    <source>
        <dbReference type="Proteomes" id="UP000028582"/>
    </source>
</evidence>
<sequence length="112" mass="12429">MTKDMLLFGRLIKRHASENGCTVQKLVNTKDGYLSPGYHNFGQIYHKGPQMISLAENNSSLRTCGLLDAASLDATKEQGEVTDLVDSGRVKIQTPEPTELRINRHSDAKKND</sequence>